<evidence type="ECO:0000256" key="3">
    <source>
        <dbReference type="ARBA" id="ARBA00022827"/>
    </source>
</evidence>
<dbReference type="Gene3D" id="1.10.8.260">
    <property type="entry name" value="HI0933 insert domain-like"/>
    <property type="match status" value="1"/>
</dbReference>
<dbReference type="NCBIfam" id="TIGR00275">
    <property type="entry name" value="aminoacetone oxidase family FAD-binding enzyme"/>
    <property type="match status" value="1"/>
</dbReference>
<evidence type="ECO:0000256" key="2">
    <source>
        <dbReference type="ARBA" id="ARBA00022630"/>
    </source>
</evidence>
<dbReference type="InterPro" id="IPR023166">
    <property type="entry name" value="BaiN-like_dom_sf"/>
</dbReference>
<evidence type="ECO:0000313" key="7">
    <source>
        <dbReference type="Proteomes" id="UP001283691"/>
    </source>
</evidence>
<dbReference type="InterPro" id="IPR004792">
    <property type="entry name" value="BaiN-like"/>
</dbReference>
<organism evidence="6 7">
    <name type="scientific">Aliarcobacter skirrowii</name>
    <dbReference type="NCBI Taxonomy" id="28200"/>
    <lineage>
        <taxon>Bacteria</taxon>
        <taxon>Pseudomonadati</taxon>
        <taxon>Campylobacterota</taxon>
        <taxon>Epsilonproteobacteria</taxon>
        <taxon>Campylobacterales</taxon>
        <taxon>Arcobacteraceae</taxon>
        <taxon>Aliarcobacter</taxon>
    </lineage>
</organism>
<reference evidence="6" key="2">
    <citation type="submission" date="2023-07" db="EMBL/GenBank/DDBJ databases">
        <authorList>
            <person name="Zhang M."/>
            <person name="Zhou G."/>
        </authorList>
    </citation>
    <scope>NUCLEOTIDE SEQUENCE</scope>
    <source>
        <strain evidence="6">BJSY19SF1-2</strain>
    </source>
</reference>
<feature type="domain" description="RsdA/BaiN/AoA(So)-like Rossmann fold-like" evidence="4">
    <location>
        <begin position="1"/>
        <end position="371"/>
    </location>
</feature>
<feature type="domain" description="RsdA/BaiN/AoA(So)-like insert" evidence="5">
    <location>
        <begin position="180"/>
        <end position="318"/>
    </location>
</feature>
<dbReference type="SUPFAM" id="SSF51905">
    <property type="entry name" value="FAD/NAD(P)-binding domain"/>
    <property type="match status" value="1"/>
</dbReference>
<comment type="caution">
    <text evidence="6">The sequence shown here is derived from an EMBL/GenBank/DDBJ whole genome shotgun (WGS) entry which is preliminary data.</text>
</comment>
<proteinExistence type="predicted"/>
<dbReference type="InterPro" id="IPR036188">
    <property type="entry name" value="FAD/NAD-bd_sf"/>
</dbReference>
<dbReference type="Gene3D" id="2.40.30.10">
    <property type="entry name" value="Translation factors"/>
    <property type="match status" value="1"/>
</dbReference>
<keyword evidence="2" id="KW-0285">Flavoprotein</keyword>
<gene>
    <name evidence="6" type="ORF">Q6A80_02240</name>
</gene>
<dbReference type="Proteomes" id="UP001283691">
    <property type="component" value="Unassembled WGS sequence"/>
</dbReference>
<sequence>MGAGASGLMFASNLDKKKFKNICLIDSNDKIGQKIKVSGGAKCNITNEFVSENNYLGDRDFAKDILKRFSKDDLLRFLNKNQLFPKINPKIVKGTYFCNSSQDVIDMFNLLTTHIKKFLSTKVLDISYNNFFTITTSKGIIQAKKVVVASGGLSYTSLGASTIAFDIAKKFDHTIVDLNPALVGFTVQKEQFWFKDLSGLSIFVNIFVEDKKIEGNLLFAHKGFSGPAVLSSSLYWKKGKISIDFLPNINIEKLLVGNKNISTALPLPKRFTQEFLKSINLDDKPCSKLDKEEFKTLKILKKYSFAPAGNFGYTKAEVTKGGICTDEIDHKTFESLKQKDLYFIGECLDLTGELGGFNFQIVFSQAYLCAKEQNNF</sequence>
<accession>A0AAW9D8Q7</accession>
<comment type="cofactor">
    <cofactor evidence="1">
        <name>FAD</name>
        <dbReference type="ChEBI" id="CHEBI:57692"/>
    </cofactor>
</comment>
<dbReference type="InterPro" id="IPR055178">
    <property type="entry name" value="RsdA/BaiN/AoA(So)-like_dom"/>
</dbReference>
<dbReference type="Gene3D" id="3.50.50.60">
    <property type="entry name" value="FAD/NAD(P)-binding domain"/>
    <property type="match status" value="1"/>
</dbReference>
<dbReference type="Pfam" id="PF22780">
    <property type="entry name" value="HI0933_like_1st"/>
    <property type="match status" value="1"/>
</dbReference>
<dbReference type="Pfam" id="PF03486">
    <property type="entry name" value="HI0933_like"/>
    <property type="match status" value="1"/>
</dbReference>
<name>A0AAW9D8Q7_9BACT</name>
<evidence type="ECO:0000256" key="1">
    <source>
        <dbReference type="ARBA" id="ARBA00001974"/>
    </source>
</evidence>
<protein>
    <submittedName>
        <fullName evidence="6">Aminoacetone oxidase family FAD-binding enzyme</fullName>
    </submittedName>
</protein>
<keyword evidence="3" id="KW-0274">FAD</keyword>
<dbReference type="PANTHER" id="PTHR42887:SF2">
    <property type="entry name" value="OS12G0638800 PROTEIN"/>
    <property type="match status" value="1"/>
</dbReference>
<evidence type="ECO:0000313" key="6">
    <source>
        <dbReference type="EMBL" id="MDX4068539.1"/>
    </source>
</evidence>
<dbReference type="EMBL" id="JAUQUR010000001">
    <property type="protein sequence ID" value="MDX4068539.1"/>
    <property type="molecule type" value="Genomic_DNA"/>
</dbReference>
<dbReference type="InterPro" id="IPR057661">
    <property type="entry name" value="RsdA/BaiN/AoA(So)_Rossmann"/>
</dbReference>
<evidence type="ECO:0000259" key="4">
    <source>
        <dbReference type="Pfam" id="PF03486"/>
    </source>
</evidence>
<dbReference type="PANTHER" id="PTHR42887">
    <property type="entry name" value="OS12G0638800 PROTEIN"/>
    <property type="match status" value="1"/>
</dbReference>
<dbReference type="RefSeq" id="WP_319047721.1">
    <property type="nucleotide sequence ID" value="NZ_JAUQUR010000001.1"/>
</dbReference>
<evidence type="ECO:0000259" key="5">
    <source>
        <dbReference type="Pfam" id="PF22780"/>
    </source>
</evidence>
<reference evidence="6" key="1">
    <citation type="journal article" date="2023" name="Front. Microbiol.">
        <title>Genomic diversity and taxonomic marker for Arcobacter species.</title>
        <authorList>
            <person name="Zhou G."/>
            <person name="Gu Y."/>
            <person name="Wang H."/>
            <person name="Chen X."/>
            <person name="Zhang X."/>
            <person name="Shao Z."/>
            <person name="Yan X."/>
            <person name="Zhang J."/>
            <person name="Zhang M."/>
        </authorList>
    </citation>
    <scope>NUCLEOTIDE SEQUENCE</scope>
    <source>
        <strain evidence="6">BJSY19SF1-2</strain>
    </source>
</reference>
<dbReference type="SUPFAM" id="SSF160996">
    <property type="entry name" value="HI0933 insert domain-like"/>
    <property type="match status" value="1"/>
</dbReference>
<dbReference type="AlphaFoldDB" id="A0AAW9D8Q7"/>